<evidence type="ECO:0000256" key="3">
    <source>
        <dbReference type="ARBA" id="ARBA00022771"/>
    </source>
</evidence>
<keyword evidence="2" id="KW-0677">Repeat</keyword>
<feature type="compositionally biased region" description="Polar residues" evidence="6">
    <location>
        <begin position="209"/>
        <end position="224"/>
    </location>
</feature>
<evidence type="ECO:0000256" key="5">
    <source>
        <dbReference type="PROSITE-ProRule" id="PRU00042"/>
    </source>
</evidence>
<evidence type="ECO:0000256" key="1">
    <source>
        <dbReference type="ARBA" id="ARBA00022723"/>
    </source>
</evidence>
<dbReference type="Pfam" id="PF00096">
    <property type="entry name" value="zf-C2H2"/>
    <property type="match status" value="1"/>
</dbReference>
<dbReference type="PANTHER" id="PTHR24379">
    <property type="entry name" value="KRAB AND ZINC FINGER DOMAIN-CONTAINING"/>
    <property type="match status" value="1"/>
</dbReference>
<dbReference type="PROSITE" id="PS50157">
    <property type="entry name" value="ZINC_FINGER_C2H2_2"/>
    <property type="match status" value="5"/>
</dbReference>
<organism evidence="8 9">
    <name type="scientific">Dreissena polymorpha</name>
    <name type="common">Zebra mussel</name>
    <name type="synonym">Mytilus polymorpha</name>
    <dbReference type="NCBI Taxonomy" id="45954"/>
    <lineage>
        <taxon>Eukaryota</taxon>
        <taxon>Metazoa</taxon>
        <taxon>Spiralia</taxon>
        <taxon>Lophotrochozoa</taxon>
        <taxon>Mollusca</taxon>
        <taxon>Bivalvia</taxon>
        <taxon>Autobranchia</taxon>
        <taxon>Heteroconchia</taxon>
        <taxon>Euheterodonta</taxon>
        <taxon>Imparidentia</taxon>
        <taxon>Neoheterodontei</taxon>
        <taxon>Myida</taxon>
        <taxon>Dreissenoidea</taxon>
        <taxon>Dreissenidae</taxon>
        <taxon>Dreissena</taxon>
    </lineage>
</organism>
<dbReference type="SMART" id="SM00355">
    <property type="entry name" value="ZnF_C2H2"/>
    <property type="match status" value="6"/>
</dbReference>
<dbReference type="GO" id="GO:0008270">
    <property type="term" value="F:zinc ion binding"/>
    <property type="evidence" value="ECO:0007669"/>
    <property type="project" value="UniProtKB-KW"/>
</dbReference>
<feature type="compositionally biased region" description="Polar residues" evidence="6">
    <location>
        <begin position="476"/>
        <end position="485"/>
    </location>
</feature>
<evidence type="ECO:0000256" key="4">
    <source>
        <dbReference type="ARBA" id="ARBA00022833"/>
    </source>
</evidence>
<evidence type="ECO:0000313" key="9">
    <source>
        <dbReference type="Proteomes" id="UP000828390"/>
    </source>
</evidence>
<keyword evidence="1" id="KW-0479">Metal-binding</keyword>
<evidence type="ECO:0000259" key="7">
    <source>
        <dbReference type="PROSITE" id="PS50157"/>
    </source>
</evidence>
<name>A0A9D4N816_DREPO</name>
<dbReference type="EMBL" id="JAIWYP010000001">
    <property type="protein sequence ID" value="KAH3891483.1"/>
    <property type="molecule type" value="Genomic_DNA"/>
</dbReference>
<feature type="domain" description="C2H2-type" evidence="7">
    <location>
        <begin position="370"/>
        <end position="397"/>
    </location>
</feature>
<sequence length="508" mass="56935">MKNGYNYVLTLTDSSQGKNAMQVPLKYPKSTVHHVSSDEDEPEDLSRIQSTVKHKPENLSVSRNGLPNKGSNDVKYDRNANAVPLSQLQNNQFVAQTQIPIPHNLLFHDPRSVTHVGPPPMLQMKPMPSTVEQNAPHFGQGIQTSVTQSVIMHGHTLLMAQHNVPQSPTGAPLLLRSGLMSPNSSTQILVPIAPLISPSSGGGHPQPNTPNLSSSEDTQTQDSPETARKKRKKMEDTTVFRDPPEQSLPFNGPNKYRFYCDVCDTGFTRRYTFNRHKCKGRVEKHYCQLCDKAYLSKYKLKDHILVKHEGQTVSCPECGKRFSSRSSMEMHKKQQHEGQYSIFCKICGKGFNHTGHYYGHMNKHTNTKPFWCQQCGKRFYGSSYLHNHKQVCRGNNDMNFACSVCDRKFKCELYLKKHMKIHDNTPIISNPDVVKASDEDLANAGVNLAEMDDSQSLDSINGEKFGFGQPIFPNGPDQSDSNSSFMDDAEPLVKEGNNNNESQQVVAT</sequence>
<comment type="caution">
    <text evidence="8">The sequence shown here is derived from an EMBL/GenBank/DDBJ whole genome shotgun (WGS) entry which is preliminary data.</text>
</comment>
<dbReference type="Gene3D" id="3.30.160.60">
    <property type="entry name" value="Classic Zinc Finger"/>
    <property type="match status" value="4"/>
</dbReference>
<evidence type="ECO:0000313" key="8">
    <source>
        <dbReference type="EMBL" id="KAH3891483.1"/>
    </source>
</evidence>
<keyword evidence="4" id="KW-0862">Zinc</keyword>
<feature type="region of interest" description="Disordered" evidence="6">
    <location>
        <begin position="194"/>
        <end position="247"/>
    </location>
</feature>
<evidence type="ECO:0000256" key="6">
    <source>
        <dbReference type="SAM" id="MobiDB-lite"/>
    </source>
</evidence>
<keyword evidence="3 5" id="KW-0863">Zinc-finger</keyword>
<accession>A0A9D4N816</accession>
<dbReference type="AlphaFoldDB" id="A0A9D4N816"/>
<dbReference type="PROSITE" id="PS00028">
    <property type="entry name" value="ZINC_FINGER_C2H2_1"/>
    <property type="match status" value="3"/>
</dbReference>
<reference evidence="8" key="2">
    <citation type="submission" date="2020-11" db="EMBL/GenBank/DDBJ databases">
        <authorList>
            <person name="McCartney M.A."/>
            <person name="Auch B."/>
            <person name="Kono T."/>
            <person name="Mallez S."/>
            <person name="Becker A."/>
            <person name="Gohl D.M."/>
            <person name="Silverstein K.A.T."/>
            <person name="Koren S."/>
            <person name="Bechman K.B."/>
            <person name="Herman A."/>
            <person name="Abrahante J.E."/>
            <person name="Garbe J."/>
        </authorList>
    </citation>
    <scope>NUCLEOTIDE SEQUENCE</scope>
    <source>
        <strain evidence="8">Duluth1</strain>
        <tissue evidence="8">Whole animal</tissue>
    </source>
</reference>
<reference evidence="8" key="1">
    <citation type="journal article" date="2019" name="bioRxiv">
        <title>The Genome of the Zebra Mussel, Dreissena polymorpha: A Resource for Invasive Species Research.</title>
        <authorList>
            <person name="McCartney M.A."/>
            <person name="Auch B."/>
            <person name="Kono T."/>
            <person name="Mallez S."/>
            <person name="Zhang Y."/>
            <person name="Obille A."/>
            <person name="Becker A."/>
            <person name="Abrahante J.E."/>
            <person name="Garbe J."/>
            <person name="Badalamenti J.P."/>
            <person name="Herman A."/>
            <person name="Mangelson H."/>
            <person name="Liachko I."/>
            <person name="Sullivan S."/>
            <person name="Sone E.D."/>
            <person name="Koren S."/>
            <person name="Silverstein K.A.T."/>
            <person name="Beckman K.B."/>
            <person name="Gohl D.M."/>
        </authorList>
    </citation>
    <scope>NUCLEOTIDE SEQUENCE</scope>
    <source>
        <strain evidence="8">Duluth1</strain>
        <tissue evidence="8">Whole animal</tissue>
    </source>
</reference>
<feature type="compositionally biased region" description="Basic and acidic residues" evidence="6">
    <location>
        <begin position="233"/>
        <end position="244"/>
    </location>
</feature>
<feature type="domain" description="C2H2-type" evidence="7">
    <location>
        <begin position="313"/>
        <end position="341"/>
    </location>
</feature>
<dbReference type="Proteomes" id="UP000828390">
    <property type="component" value="Unassembled WGS sequence"/>
</dbReference>
<gene>
    <name evidence="8" type="ORF">DPMN_015587</name>
</gene>
<dbReference type="FunFam" id="3.30.160.60:FF:000100">
    <property type="entry name" value="Zinc finger 45-like"/>
    <property type="match status" value="1"/>
</dbReference>
<dbReference type="PANTHER" id="PTHR24379:SF121">
    <property type="entry name" value="C2H2-TYPE DOMAIN-CONTAINING PROTEIN"/>
    <property type="match status" value="1"/>
</dbReference>
<feature type="domain" description="C2H2-type" evidence="7">
    <location>
        <begin position="400"/>
        <end position="427"/>
    </location>
</feature>
<keyword evidence="9" id="KW-1185">Reference proteome</keyword>
<dbReference type="Pfam" id="PF12874">
    <property type="entry name" value="zf-met"/>
    <property type="match status" value="2"/>
</dbReference>
<protein>
    <recommendedName>
        <fullName evidence="7">C2H2-type domain-containing protein</fullName>
    </recommendedName>
</protein>
<feature type="region of interest" description="Disordered" evidence="6">
    <location>
        <begin position="468"/>
        <end position="508"/>
    </location>
</feature>
<feature type="domain" description="C2H2-type" evidence="7">
    <location>
        <begin position="342"/>
        <end position="369"/>
    </location>
</feature>
<dbReference type="SUPFAM" id="SSF57667">
    <property type="entry name" value="beta-beta-alpha zinc fingers"/>
    <property type="match status" value="3"/>
</dbReference>
<evidence type="ECO:0000256" key="2">
    <source>
        <dbReference type="ARBA" id="ARBA00022737"/>
    </source>
</evidence>
<feature type="domain" description="C2H2-type" evidence="7">
    <location>
        <begin position="285"/>
        <end position="313"/>
    </location>
</feature>
<dbReference type="InterPro" id="IPR036236">
    <property type="entry name" value="Znf_C2H2_sf"/>
</dbReference>
<feature type="compositionally biased region" description="Polar residues" evidence="6">
    <location>
        <begin position="496"/>
        <end position="508"/>
    </location>
</feature>
<dbReference type="InterPro" id="IPR013087">
    <property type="entry name" value="Znf_C2H2_type"/>
</dbReference>
<proteinExistence type="predicted"/>